<dbReference type="RefSeq" id="WP_205143219.1">
    <property type="nucleotide sequence ID" value="NZ_JAFBDN010000004.1"/>
</dbReference>
<accession>A0ABT0VI80</accession>
<dbReference type="SUPFAM" id="SSF52540">
    <property type="entry name" value="P-loop containing nucleoside triphosphate hydrolases"/>
    <property type="match status" value="1"/>
</dbReference>
<feature type="transmembrane region" description="Helical" evidence="7">
    <location>
        <begin position="176"/>
        <end position="194"/>
    </location>
</feature>
<feature type="transmembrane region" description="Helical" evidence="7">
    <location>
        <begin position="148"/>
        <end position="170"/>
    </location>
</feature>
<organism evidence="10 11">
    <name type="scientific">Periweissella beninensis</name>
    <dbReference type="NCBI Taxonomy" id="504936"/>
    <lineage>
        <taxon>Bacteria</taxon>
        <taxon>Bacillati</taxon>
        <taxon>Bacillota</taxon>
        <taxon>Bacilli</taxon>
        <taxon>Lactobacillales</taxon>
        <taxon>Lactobacillaceae</taxon>
        <taxon>Periweissella</taxon>
    </lineage>
</organism>
<keyword evidence="5 7" id="KW-1133">Transmembrane helix</keyword>
<evidence type="ECO:0000256" key="5">
    <source>
        <dbReference type="ARBA" id="ARBA00022989"/>
    </source>
</evidence>
<keyword evidence="3" id="KW-0547">Nucleotide-binding</keyword>
<dbReference type="GO" id="GO:0005524">
    <property type="term" value="F:ATP binding"/>
    <property type="evidence" value="ECO:0007669"/>
    <property type="project" value="UniProtKB-KW"/>
</dbReference>
<dbReference type="InterPro" id="IPR003593">
    <property type="entry name" value="AAA+_ATPase"/>
</dbReference>
<evidence type="ECO:0000259" key="9">
    <source>
        <dbReference type="PROSITE" id="PS50929"/>
    </source>
</evidence>
<dbReference type="InterPro" id="IPR003439">
    <property type="entry name" value="ABC_transporter-like_ATP-bd"/>
</dbReference>
<keyword evidence="11" id="KW-1185">Reference proteome</keyword>
<reference evidence="10" key="1">
    <citation type="submission" date="2021-04" db="EMBL/GenBank/DDBJ databases">
        <title>Taxonomic assessment of Weissella genus.</title>
        <authorList>
            <person name="Fanelli F."/>
            <person name="Chieffi D."/>
            <person name="Dell'Aquila A."/>
            <person name="Gyu-Sung C."/>
            <person name="Franz C.M.A.P."/>
            <person name="Fusco V."/>
        </authorList>
    </citation>
    <scope>NUCLEOTIDE SEQUENCE</scope>
    <source>
        <strain evidence="10">LMG 25373</strain>
    </source>
</reference>
<dbReference type="SUPFAM" id="SSF90123">
    <property type="entry name" value="ABC transporter transmembrane region"/>
    <property type="match status" value="1"/>
</dbReference>
<keyword evidence="6 7" id="KW-0472">Membrane</keyword>
<dbReference type="CDD" id="cd03254">
    <property type="entry name" value="ABCC_Glucan_exporter_like"/>
    <property type="match status" value="1"/>
</dbReference>
<dbReference type="EMBL" id="JAGMVS010000039">
    <property type="protein sequence ID" value="MCM2436823.1"/>
    <property type="molecule type" value="Genomic_DNA"/>
</dbReference>
<evidence type="ECO:0000256" key="3">
    <source>
        <dbReference type="ARBA" id="ARBA00022741"/>
    </source>
</evidence>
<dbReference type="Gene3D" id="1.20.1560.10">
    <property type="entry name" value="ABC transporter type 1, transmembrane domain"/>
    <property type="match status" value="2"/>
</dbReference>
<evidence type="ECO:0000256" key="7">
    <source>
        <dbReference type="SAM" id="Phobius"/>
    </source>
</evidence>
<keyword evidence="2 7" id="KW-0812">Transmembrane</keyword>
<feature type="domain" description="ABC transporter" evidence="8">
    <location>
        <begin position="354"/>
        <end position="588"/>
    </location>
</feature>
<dbReference type="PROSITE" id="PS00211">
    <property type="entry name" value="ABC_TRANSPORTER_1"/>
    <property type="match status" value="1"/>
</dbReference>
<gene>
    <name evidence="10" type="ORF">KAK10_02605</name>
</gene>
<comment type="caution">
    <text evidence="10">The sequence shown here is derived from an EMBL/GenBank/DDBJ whole genome shotgun (WGS) entry which is preliminary data.</text>
</comment>
<evidence type="ECO:0000256" key="4">
    <source>
        <dbReference type="ARBA" id="ARBA00022840"/>
    </source>
</evidence>
<keyword evidence="4 10" id="KW-0067">ATP-binding</keyword>
<dbReference type="PANTHER" id="PTHR43394:SF1">
    <property type="entry name" value="ATP-BINDING CASSETTE SUB-FAMILY B MEMBER 10, MITOCHONDRIAL"/>
    <property type="match status" value="1"/>
</dbReference>
<feature type="transmembrane region" description="Helical" evidence="7">
    <location>
        <begin position="73"/>
        <end position="94"/>
    </location>
</feature>
<evidence type="ECO:0000256" key="1">
    <source>
        <dbReference type="ARBA" id="ARBA00004651"/>
    </source>
</evidence>
<dbReference type="InterPro" id="IPR011527">
    <property type="entry name" value="ABC1_TM_dom"/>
</dbReference>
<dbReference type="PROSITE" id="PS50893">
    <property type="entry name" value="ABC_TRANSPORTER_2"/>
    <property type="match status" value="1"/>
</dbReference>
<name>A0ABT0VI80_9LACO</name>
<evidence type="ECO:0000313" key="11">
    <source>
        <dbReference type="Proteomes" id="UP001057481"/>
    </source>
</evidence>
<dbReference type="Gene3D" id="3.40.50.300">
    <property type="entry name" value="P-loop containing nucleotide triphosphate hydrolases"/>
    <property type="match status" value="1"/>
</dbReference>
<dbReference type="PROSITE" id="PS50929">
    <property type="entry name" value="ABC_TM1F"/>
    <property type="match status" value="1"/>
</dbReference>
<feature type="transmembrane region" description="Helical" evidence="7">
    <location>
        <begin position="33"/>
        <end position="52"/>
    </location>
</feature>
<dbReference type="Pfam" id="PF00005">
    <property type="entry name" value="ABC_tran"/>
    <property type="match status" value="1"/>
</dbReference>
<dbReference type="InterPro" id="IPR039421">
    <property type="entry name" value="Type_1_exporter"/>
</dbReference>
<evidence type="ECO:0000259" key="8">
    <source>
        <dbReference type="PROSITE" id="PS50893"/>
    </source>
</evidence>
<sequence length="594" mass="67376">MSQEKSIWANPLTIKEQVQIIKKLLPFVKPYKWYFTGAITCIGLVSVINVLLPRIIQNFMNHHLNQAKTTWQTLIFFAAIYFGVTVLKAISQFLQQYLYGVGSDYIEIDLRHKLYVHLHSLGMRYFDQNASGSLLSRMTNDTQAIFQIWQLFMLILMGFFAMLTAFIAMFATNHKIAIIMLIFVPILLLAIMYYQRLSTRIYGSIREKLSQLNAKLAESINGIKVIQNFRQEMRMEKEFGVVNDSYRAARVRMIKTESLLLNPLIDLFYGLGIAIVLLLFGVEAQTTVMAAGTIYAFVSYLETFYNPINEIMMQLAPFQDGSVASVRVMNILADTEYAPQQAKDAQGKITAGKIEFKHVTFGYTKEQPILKDLSFTAYPGQTIALVGHTGSGKSSTINALMRFYEFQSGEILLDGQPIRTIPMSELRQKMGLVLQESFMFYGDITSNIRMFNETISDEEVRQAAEFVQANRFIEKLPGQYHEPVTENGATFSAGEKQLLNFARTIVTKPKILILDEATANIDTETETLIQAALAKMRRNRTTIAIAHRLSTIQDADLILVLDQGVVVEQGTHRQLMALQGQYYKLYKLQGKGSD</sequence>
<protein>
    <submittedName>
        <fullName evidence="10">ABC transporter ATP-binding protein</fullName>
    </submittedName>
</protein>
<dbReference type="SMART" id="SM00382">
    <property type="entry name" value="AAA"/>
    <property type="match status" value="1"/>
</dbReference>
<evidence type="ECO:0000313" key="10">
    <source>
        <dbReference type="EMBL" id="MCM2436823.1"/>
    </source>
</evidence>
<dbReference type="CDD" id="cd18544">
    <property type="entry name" value="ABC_6TM_TmrA_like"/>
    <property type="match status" value="1"/>
</dbReference>
<evidence type="ECO:0000256" key="6">
    <source>
        <dbReference type="ARBA" id="ARBA00023136"/>
    </source>
</evidence>
<dbReference type="PANTHER" id="PTHR43394">
    <property type="entry name" value="ATP-DEPENDENT PERMEASE MDL1, MITOCHONDRIAL"/>
    <property type="match status" value="1"/>
</dbReference>
<proteinExistence type="predicted"/>
<feature type="domain" description="ABC transmembrane type-1" evidence="9">
    <location>
        <begin position="37"/>
        <end position="320"/>
    </location>
</feature>
<dbReference type="InterPro" id="IPR036640">
    <property type="entry name" value="ABC1_TM_sf"/>
</dbReference>
<dbReference type="InterPro" id="IPR027417">
    <property type="entry name" value="P-loop_NTPase"/>
</dbReference>
<feature type="transmembrane region" description="Helical" evidence="7">
    <location>
        <begin position="288"/>
        <end position="305"/>
    </location>
</feature>
<evidence type="ECO:0000256" key="2">
    <source>
        <dbReference type="ARBA" id="ARBA00022692"/>
    </source>
</evidence>
<dbReference type="Proteomes" id="UP001057481">
    <property type="component" value="Unassembled WGS sequence"/>
</dbReference>
<comment type="subcellular location">
    <subcellularLocation>
        <location evidence="1">Cell membrane</location>
        <topology evidence="1">Multi-pass membrane protein</topology>
    </subcellularLocation>
</comment>
<dbReference type="Pfam" id="PF00664">
    <property type="entry name" value="ABC_membrane"/>
    <property type="match status" value="1"/>
</dbReference>
<feature type="transmembrane region" description="Helical" evidence="7">
    <location>
        <begin position="259"/>
        <end position="282"/>
    </location>
</feature>
<dbReference type="InterPro" id="IPR017871">
    <property type="entry name" value="ABC_transporter-like_CS"/>
</dbReference>